<comment type="caution">
    <text evidence="2">The sequence shown here is derived from an EMBL/GenBank/DDBJ whole genome shotgun (WGS) entry which is preliminary data.</text>
</comment>
<evidence type="ECO:0000313" key="3">
    <source>
        <dbReference type="Proteomes" id="UP000549765"/>
    </source>
</evidence>
<evidence type="ECO:0000313" key="2">
    <source>
        <dbReference type="EMBL" id="NKZ24223.1"/>
    </source>
</evidence>
<sequence>MIQTQVDLYVAENGEKIVTMDDLVQQNYLTDEQERQASSAKISIDNNNHVMGPAKRP</sequence>
<accession>A0A7X6N1X9</accession>
<name>A0A7X6N1X9_9LACO</name>
<dbReference type="AlphaFoldDB" id="A0A7X6N1X9"/>
<evidence type="ECO:0000256" key="1">
    <source>
        <dbReference type="SAM" id="MobiDB-lite"/>
    </source>
</evidence>
<dbReference type="EMBL" id="JAAXPN010000004">
    <property type="protein sequence ID" value="NKZ24223.1"/>
    <property type="molecule type" value="Genomic_DNA"/>
</dbReference>
<dbReference type="Proteomes" id="UP000549765">
    <property type="component" value="Unassembled WGS sequence"/>
</dbReference>
<keyword evidence="3" id="KW-1185">Reference proteome</keyword>
<reference evidence="2 3" key="1">
    <citation type="submission" date="2020-04" db="EMBL/GenBank/DDBJ databases">
        <title>MicrobeNet Type strains.</title>
        <authorList>
            <person name="Nicholson A.C."/>
        </authorList>
    </citation>
    <scope>NUCLEOTIDE SEQUENCE [LARGE SCALE GENOMIC DNA]</scope>
    <source>
        <strain evidence="2 3">CCUG 61472</strain>
    </source>
</reference>
<gene>
    <name evidence="2" type="ORF">HF964_05290</name>
</gene>
<proteinExistence type="predicted"/>
<feature type="compositionally biased region" description="Polar residues" evidence="1">
    <location>
        <begin position="31"/>
        <end position="49"/>
    </location>
</feature>
<protein>
    <submittedName>
        <fullName evidence="2">Uncharacterized protein</fullName>
    </submittedName>
</protein>
<dbReference type="RefSeq" id="WP_168722021.1">
    <property type="nucleotide sequence ID" value="NZ_JAAXPN010000004.1"/>
</dbReference>
<organism evidence="2 3">
    <name type="scientific">Periweissella fabalis</name>
    <dbReference type="NCBI Taxonomy" id="1070421"/>
    <lineage>
        <taxon>Bacteria</taxon>
        <taxon>Bacillati</taxon>
        <taxon>Bacillota</taxon>
        <taxon>Bacilli</taxon>
        <taxon>Lactobacillales</taxon>
        <taxon>Lactobacillaceae</taxon>
        <taxon>Periweissella</taxon>
    </lineage>
</organism>
<feature type="region of interest" description="Disordered" evidence="1">
    <location>
        <begin position="31"/>
        <end position="57"/>
    </location>
</feature>